<proteinExistence type="inferred from homology"/>
<gene>
    <name evidence="5" type="primary">tolB</name>
    <name evidence="7" type="ORF">AWT59_0212</name>
</gene>
<dbReference type="GO" id="GO:0017038">
    <property type="term" value="P:protein import"/>
    <property type="evidence" value="ECO:0007669"/>
    <property type="project" value="InterPro"/>
</dbReference>
<dbReference type="Proteomes" id="UP000070578">
    <property type="component" value="Unassembled WGS sequence"/>
</dbReference>
<comment type="subunit">
    <text evidence="5">The Tol-Pal system is composed of five core proteins: the inner membrane proteins TolA, TolQ and TolR, the periplasmic protein TolB and the outer membrane protein Pal. They form a network linking the inner and outer membranes and the peptidoglycan layer.</text>
</comment>
<sequence>MLGLLLLAQVSVANAVMTIEIIGAGEHQIPVAIVPFGGDAKLAQTINAVVVGDLQRSGLFRLIDPAGKLPHELADVSYPDWQVRGADALAIGNVSVQDNGRIDARFRLLDVVKQVELTGQSVSANGDEIRAVGHRISDMIYEKLTGDKGVFSTRIAYVKRSGEKYSLIVADSDGYNEQVVLEQNEPIMSPAWSPDGSHLVYVSFETGHAVVYVQSLFTNQRMVLADFRGSNSAPSWSPDGKQLAIVLTRDGSSEIYLVRPDGSGIRRLTFINAIATEPSFSPDGQTLLFTSNEGGSPQIYSMPVAGGPEQRMTFGDGNNYSPRYSPDGKGFVYTHLINGKFFIATQDFQTGQVETLTSGGWEKKPSFAPNGKLILFASEARGRGILATVSSDGRVQQHMFTDNGDAREPVWGPHQ</sequence>
<keyword evidence="4 5" id="KW-0574">Periplasm</keyword>
<evidence type="ECO:0000256" key="4">
    <source>
        <dbReference type="ARBA" id="ARBA00022764"/>
    </source>
</evidence>
<dbReference type="GO" id="GO:0051301">
    <property type="term" value="P:cell division"/>
    <property type="evidence" value="ECO:0007669"/>
    <property type="project" value="UniProtKB-UniRule"/>
</dbReference>
<comment type="function">
    <text evidence="5">Part of the Tol-Pal system, which plays a role in outer membrane invagination during cell division and is important for maintaining outer membrane integrity.</text>
</comment>
<comment type="caution">
    <text evidence="7">The sequence shown here is derived from an EMBL/GenBank/DDBJ whole genome shotgun (WGS) entry which is preliminary data.</text>
</comment>
<accession>A0A139BXE7</accession>
<evidence type="ECO:0000256" key="5">
    <source>
        <dbReference type="HAMAP-Rule" id="MF_00671"/>
    </source>
</evidence>
<dbReference type="Gene3D" id="3.40.50.10070">
    <property type="entry name" value="TolB, N-terminal domain"/>
    <property type="match status" value="1"/>
</dbReference>
<dbReference type="InterPro" id="IPR011659">
    <property type="entry name" value="WD40"/>
</dbReference>
<comment type="subcellular location">
    <subcellularLocation>
        <location evidence="1 5">Periplasm</location>
    </subcellularLocation>
</comment>
<dbReference type="Gene3D" id="2.120.10.30">
    <property type="entry name" value="TolB, C-terminal domain"/>
    <property type="match status" value="1"/>
</dbReference>
<dbReference type="InterPro" id="IPR011042">
    <property type="entry name" value="6-blade_b-propeller_TolB-like"/>
</dbReference>
<keyword evidence="5" id="KW-0131">Cell cycle</keyword>
<dbReference type="PANTHER" id="PTHR36842:SF1">
    <property type="entry name" value="PROTEIN TOLB"/>
    <property type="match status" value="1"/>
</dbReference>
<reference evidence="7 8" key="1">
    <citation type="submission" date="2016-02" db="EMBL/GenBank/DDBJ databases">
        <authorList>
            <person name="Wen L."/>
            <person name="He K."/>
            <person name="Yang H."/>
        </authorList>
    </citation>
    <scope>NUCLEOTIDE SEQUENCE [LARGE SCALE GENOMIC DNA]</scope>
    <source>
        <strain evidence="7">ShG14-8</strain>
    </source>
</reference>
<dbReference type="PATRIC" id="fig|1796491.3.peg.233"/>
<dbReference type="SUPFAM" id="SSF69304">
    <property type="entry name" value="Tricorn protease N-terminal domain"/>
    <property type="match status" value="1"/>
</dbReference>
<dbReference type="InterPro" id="IPR007195">
    <property type="entry name" value="TolB_N"/>
</dbReference>
<evidence type="ECO:0000313" key="7">
    <source>
        <dbReference type="EMBL" id="KXS33654.1"/>
    </source>
</evidence>
<dbReference type="PANTHER" id="PTHR36842">
    <property type="entry name" value="PROTEIN TOLB HOMOLOG"/>
    <property type="match status" value="1"/>
</dbReference>
<evidence type="ECO:0000256" key="1">
    <source>
        <dbReference type="ARBA" id="ARBA00004418"/>
    </source>
</evidence>
<dbReference type="NCBIfam" id="TIGR02800">
    <property type="entry name" value="propeller_TolB"/>
    <property type="match status" value="1"/>
</dbReference>
<comment type="similarity">
    <text evidence="2 5">Belongs to the TolB family.</text>
</comment>
<reference evidence="7 8" key="2">
    <citation type="submission" date="2016-03" db="EMBL/GenBank/DDBJ databases">
        <title>New uncultured bacterium of the family Gallionellaceae from acid mine drainage: description and reconstruction of genome based on metagenomic analysis of microbial community.</title>
        <authorList>
            <person name="Kadnikov V."/>
            <person name="Ivasenko D."/>
            <person name="Beletsky A."/>
            <person name="Mardanov A."/>
            <person name="Danilova E."/>
            <person name="Pimenov N."/>
            <person name="Karnachuk O."/>
            <person name="Ravin N."/>
        </authorList>
    </citation>
    <scope>NUCLEOTIDE SEQUENCE [LARGE SCALE GENOMIC DNA]</scope>
    <source>
        <strain evidence="7">ShG14-8</strain>
    </source>
</reference>
<evidence type="ECO:0000259" key="6">
    <source>
        <dbReference type="Pfam" id="PF04052"/>
    </source>
</evidence>
<dbReference type="SUPFAM" id="SSF52964">
    <property type="entry name" value="TolB, N-terminal domain"/>
    <property type="match status" value="1"/>
</dbReference>
<dbReference type="InterPro" id="IPR014167">
    <property type="entry name" value="Tol-Pal_TolB"/>
</dbReference>
<dbReference type="Pfam" id="PF07676">
    <property type="entry name" value="PD40"/>
    <property type="match status" value="5"/>
</dbReference>
<keyword evidence="3 5" id="KW-0732">Signal</keyword>
<dbReference type="Pfam" id="PF04052">
    <property type="entry name" value="TolB_N"/>
    <property type="match status" value="1"/>
</dbReference>
<evidence type="ECO:0000313" key="8">
    <source>
        <dbReference type="Proteomes" id="UP000070578"/>
    </source>
</evidence>
<organism evidence="7 8">
    <name type="scientific">Candidatus Gallionella acididurans</name>
    <dbReference type="NCBI Taxonomy" id="1796491"/>
    <lineage>
        <taxon>Bacteria</taxon>
        <taxon>Pseudomonadati</taxon>
        <taxon>Pseudomonadota</taxon>
        <taxon>Betaproteobacteria</taxon>
        <taxon>Nitrosomonadales</taxon>
        <taxon>Gallionellaceae</taxon>
        <taxon>Gallionella</taxon>
    </lineage>
</organism>
<dbReference type="AlphaFoldDB" id="A0A139BXE7"/>
<evidence type="ECO:0000256" key="2">
    <source>
        <dbReference type="ARBA" id="ARBA00009820"/>
    </source>
</evidence>
<name>A0A139BXE7_9PROT</name>
<protein>
    <recommendedName>
        <fullName evidence="5">Tol-Pal system protein TolB</fullName>
    </recommendedName>
</protein>
<dbReference type="HAMAP" id="MF_00671">
    <property type="entry name" value="TolB"/>
    <property type="match status" value="1"/>
</dbReference>
<dbReference type="EMBL" id="LSLI01000003">
    <property type="protein sequence ID" value="KXS33654.1"/>
    <property type="molecule type" value="Genomic_DNA"/>
</dbReference>
<keyword evidence="5" id="KW-0132">Cell division</keyword>
<dbReference type="GO" id="GO:0042597">
    <property type="term" value="C:periplasmic space"/>
    <property type="evidence" value="ECO:0007669"/>
    <property type="project" value="UniProtKB-SubCell"/>
</dbReference>
<feature type="domain" description="TolB N-terminal" evidence="6">
    <location>
        <begin position="18"/>
        <end position="116"/>
    </location>
</feature>
<evidence type="ECO:0000256" key="3">
    <source>
        <dbReference type="ARBA" id="ARBA00022729"/>
    </source>
</evidence>